<dbReference type="InterPro" id="IPR036409">
    <property type="entry name" value="Aldolase_II/adducin_N_sf"/>
</dbReference>
<dbReference type="InterPro" id="IPR051017">
    <property type="entry name" value="Aldolase-II_Adducin_sf"/>
</dbReference>
<organism evidence="3 4">
    <name type="scientific">Colletotrichum fioriniae PJ7</name>
    <dbReference type="NCBI Taxonomy" id="1445577"/>
    <lineage>
        <taxon>Eukaryota</taxon>
        <taxon>Fungi</taxon>
        <taxon>Dikarya</taxon>
        <taxon>Ascomycota</taxon>
        <taxon>Pezizomycotina</taxon>
        <taxon>Sordariomycetes</taxon>
        <taxon>Hypocreomycetidae</taxon>
        <taxon>Glomerellales</taxon>
        <taxon>Glomerellaceae</taxon>
        <taxon>Colletotrichum</taxon>
        <taxon>Colletotrichum acutatum species complex</taxon>
    </lineage>
</organism>
<reference evidence="3 4" key="1">
    <citation type="submission" date="2014-02" db="EMBL/GenBank/DDBJ databases">
        <title>The genome sequence of Colletotrichum fioriniae PJ7.</title>
        <authorList>
            <person name="Baroncelli R."/>
            <person name="Thon M.R."/>
        </authorList>
    </citation>
    <scope>NUCLEOTIDE SEQUENCE [LARGE SCALE GENOMIC DNA]</scope>
    <source>
        <strain evidence="3 4">PJ7</strain>
    </source>
</reference>
<comment type="caution">
    <text evidence="3">The sequence shown here is derived from an EMBL/GenBank/DDBJ whole genome shotgun (WGS) entry which is preliminary data.</text>
</comment>
<sequence length="156" mass="17261">MASVDASDTVSNSDSETSRNKHGYELQNKTPLQALSHGGVVLGGIPKHVDFRSHCQWQLDHMAAAFRHWHREGYVEGMSGHISVRDPNFPNAFWTNPLGRHFGLLKVGDMILVNLDGSGGGKADRRIIFHNTVRGSVVNEINTGSQIGKIAWSNFW</sequence>
<dbReference type="HOGENOM" id="CLU_1686426_0_0_1"/>
<dbReference type="GO" id="GO:0005856">
    <property type="term" value="C:cytoskeleton"/>
    <property type="evidence" value="ECO:0007669"/>
    <property type="project" value="TreeGrafter"/>
</dbReference>
<dbReference type="KEGG" id="cfj:CFIO01_04187"/>
<dbReference type="Proteomes" id="UP000020467">
    <property type="component" value="Unassembled WGS sequence"/>
</dbReference>
<name>A0A010RAX2_9PEZI</name>
<dbReference type="Pfam" id="PF00596">
    <property type="entry name" value="Aldolase_II"/>
    <property type="match status" value="1"/>
</dbReference>
<proteinExistence type="predicted"/>
<dbReference type="EMBL" id="JARH01000939">
    <property type="protein sequence ID" value="EXF74859.1"/>
    <property type="molecule type" value="Genomic_DNA"/>
</dbReference>
<dbReference type="InterPro" id="IPR001303">
    <property type="entry name" value="Aldolase_II/adducin_N"/>
</dbReference>
<evidence type="ECO:0000313" key="3">
    <source>
        <dbReference type="EMBL" id="EXF74859.1"/>
    </source>
</evidence>
<dbReference type="Gene3D" id="3.40.225.10">
    <property type="entry name" value="Class II aldolase/adducin N-terminal domain"/>
    <property type="match status" value="1"/>
</dbReference>
<dbReference type="PANTHER" id="PTHR10672:SF25">
    <property type="entry name" value="MEIOTICALLY UP-REGULATED GENE 14 PROTEIN"/>
    <property type="match status" value="1"/>
</dbReference>
<dbReference type="eggNOG" id="KOG3699">
    <property type="taxonomic scope" value="Eukaryota"/>
</dbReference>
<dbReference type="GO" id="GO:0051015">
    <property type="term" value="F:actin filament binding"/>
    <property type="evidence" value="ECO:0007669"/>
    <property type="project" value="TreeGrafter"/>
</dbReference>
<dbReference type="STRING" id="1445577.A0A010RAX2"/>
<feature type="region of interest" description="Disordered" evidence="1">
    <location>
        <begin position="1"/>
        <end position="27"/>
    </location>
</feature>
<dbReference type="PANTHER" id="PTHR10672">
    <property type="entry name" value="ADDUCIN"/>
    <property type="match status" value="1"/>
</dbReference>
<gene>
    <name evidence="3" type="ORF">CFIO01_04187</name>
</gene>
<dbReference type="AlphaFoldDB" id="A0A010RAX2"/>
<feature type="compositionally biased region" description="Polar residues" evidence="1">
    <location>
        <begin position="1"/>
        <end position="15"/>
    </location>
</feature>
<accession>A0A010RAX2</accession>
<protein>
    <recommendedName>
        <fullName evidence="2">Class II aldolase/adducin N-terminal domain-containing protein</fullName>
    </recommendedName>
</protein>
<evidence type="ECO:0000313" key="4">
    <source>
        <dbReference type="Proteomes" id="UP000020467"/>
    </source>
</evidence>
<feature type="domain" description="Class II aldolase/adducin N-terminal" evidence="2">
    <location>
        <begin position="61"/>
        <end position="118"/>
    </location>
</feature>
<evidence type="ECO:0000256" key="1">
    <source>
        <dbReference type="SAM" id="MobiDB-lite"/>
    </source>
</evidence>
<dbReference type="OrthoDB" id="3238794at2759"/>
<keyword evidence="4" id="KW-1185">Reference proteome</keyword>
<evidence type="ECO:0000259" key="2">
    <source>
        <dbReference type="Pfam" id="PF00596"/>
    </source>
</evidence>
<dbReference type="SUPFAM" id="SSF53639">
    <property type="entry name" value="AraD/HMP-PK domain-like"/>
    <property type="match status" value="1"/>
</dbReference>